<dbReference type="PANTHER" id="PTHR13593:SF140">
    <property type="entry name" value="PLC-LIKE PHOSPHODIESTERASE"/>
    <property type="match status" value="1"/>
</dbReference>
<dbReference type="SUPFAM" id="SSF51695">
    <property type="entry name" value="PLC-like phosphodiesterases"/>
    <property type="match status" value="2"/>
</dbReference>
<dbReference type="AlphaFoldDB" id="A0A7S0X9R2"/>
<proteinExistence type="predicted"/>
<dbReference type="Gene3D" id="3.20.20.190">
    <property type="entry name" value="Phosphatidylinositol (PI) phosphodiesterase"/>
    <property type="match status" value="1"/>
</dbReference>
<dbReference type="EMBL" id="HBFC01021687">
    <property type="protein sequence ID" value="CAD8710255.1"/>
    <property type="molecule type" value="Transcribed_RNA"/>
</dbReference>
<name>A0A7S0X9R2_9CHLO</name>
<dbReference type="InterPro" id="IPR051057">
    <property type="entry name" value="PI-PLC_domain"/>
</dbReference>
<organism evidence="2">
    <name type="scientific">Mantoniella antarctica</name>
    <dbReference type="NCBI Taxonomy" id="81844"/>
    <lineage>
        <taxon>Eukaryota</taxon>
        <taxon>Viridiplantae</taxon>
        <taxon>Chlorophyta</taxon>
        <taxon>Mamiellophyceae</taxon>
        <taxon>Mamiellales</taxon>
        <taxon>Mamiellaceae</taxon>
        <taxon>Mantoniella</taxon>
    </lineage>
</organism>
<feature type="region of interest" description="Disordered" evidence="1">
    <location>
        <begin position="126"/>
        <end position="145"/>
    </location>
</feature>
<reference evidence="2" key="1">
    <citation type="submission" date="2021-01" db="EMBL/GenBank/DDBJ databases">
        <authorList>
            <person name="Corre E."/>
            <person name="Pelletier E."/>
            <person name="Niang G."/>
            <person name="Scheremetjew M."/>
            <person name="Finn R."/>
            <person name="Kale V."/>
            <person name="Holt S."/>
            <person name="Cochrane G."/>
            <person name="Meng A."/>
            <person name="Brown T."/>
            <person name="Cohen L."/>
        </authorList>
    </citation>
    <scope>NUCLEOTIDE SEQUENCE</scope>
    <source>
        <strain evidence="2">SL-175</strain>
    </source>
</reference>
<evidence type="ECO:0000256" key="1">
    <source>
        <dbReference type="SAM" id="MobiDB-lite"/>
    </source>
</evidence>
<protein>
    <recommendedName>
        <fullName evidence="3">Phosphatidylinositol-specific phospholipase C X domain-containing protein</fullName>
    </recommendedName>
</protein>
<evidence type="ECO:0008006" key="3">
    <source>
        <dbReference type="Google" id="ProtNLM"/>
    </source>
</evidence>
<evidence type="ECO:0000313" key="2">
    <source>
        <dbReference type="EMBL" id="CAD8710255.1"/>
    </source>
</evidence>
<dbReference type="PANTHER" id="PTHR13593">
    <property type="match status" value="1"/>
</dbReference>
<accession>A0A7S0X9R2</accession>
<dbReference type="InterPro" id="IPR017946">
    <property type="entry name" value="PLC-like_Pdiesterase_TIM-brl"/>
</dbReference>
<gene>
    <name evidence="2" type="ORF">MANT1106_LOCUS12941</name>
</gene>
<dbReference type="GO" id="GO:0008081">
    <property type="term" value="F:phosphoric diester hydrolase activity"/>
    <property type="evidence" value="ECO:0007669"/>
    <property type="project" value="InterPro"/>
</dbReference>
<dbReference type="GO" id="GO:0006629">
    <property type="term" value="P:lipid metabolic process"/>
    <property type="evidence" value="ECO:0007669"/>
    <property type="project" value="InterPro"/>
</dbReference>
<sequence length="367" mass="38411">MEGRGFPTPWAAAAIALAERAHVPIDHVITPWALTQTLDVAAQLRAGFRYVDLRAGWNGSHWCVHHAEVGTPVLTILRDVAAFAAAHRGEVMVVQVSHLDGFPTDEQVRALAEMMGEELRGVMVPLPPPSSDGAGRGPAEERAAAGGGAALGAAAAGAGARGIENGGAEGGAGQERGHDYGTAVRLHRTVGEMVKSGERVLVTFGDGDYARLEATPSLSSLPFPYSHLWPPWTLHNSYANTDDPAAMVRYNQEQVAAFGSGGGDGVPGSLFKVSWTLTTQARTVLESVLPSHPKSLLQLNARGELLLAPFAEAAMAAGCRVGNVLAVDFGSTSAAVRVARALNAMPLSANCTLRRGLNFGSLPRYTS</sequence>